<dbReference type="GO" id="GO:0016757">
    <property type="term" value="F:glycosyltransferase activity"/>
    <property type="evidence" value="ECO:0007669"/>
    <property type="project" value="UniProtKB-KW"/>
</dbReference>
<gene>
    <name evidence="5" type="ORF">DQP58_01355</name>
</gene>
<dbReference type="RefSeq" id="WP_112706721.1">
    <property type="nucleotide sequence ID" value="NZ_QMEU01000002.1"/>
</dbReference>
<evidence type="ECO:0000256" key="3">
    <source>
        <dbReference type="SAM" id="MobiDB-lite"/>
    </source>
</evidence>
<accession>A0A329KZG7</accession>
<dbReference type="Proteomes" id="UP000250347">
    <property type="component" value="Unassembled WGS sequence"/>
</dbReference>
<keyword evidence="2" id="KW-0808">Transferase</keyword>
<dbReference type="PANTHER" id="PTHR12526:SF595">
    <property type="entry name" value="BLL5217 PROTEIN"/>
    <property type="match status" value="1"/>
</dbReference>
<dbReference type="InterPro" id="IPR028098">
    <property type="entry name" value="Glyco_trans_4-like_N"/>
</dbReference>
<comment type="caution">
    <text evidence="5">The sequence shown here is derived from an EMBL/GenBank/DDBJ whole genome shotgun (WGS) entry which is preliminary data.</text>
</comment>
<name>A0A329KZG7_9MYCO</name>
<organism evidence="5 6">
    <name type="scientific">Mycobacterium colombiense</name>
    <dbReference type="NCBI Taxonomy" id="339268"/>
    <lineage>
        <taxon>Bacteria</taxon>
        <taxon>Bacillati</taxon>
        <taxon>Actinomycetota</taxon>
        <taxon>Actinomycetes</taxon>
        <taxon>Mycobacteriales</taxon>
        <taxon>Mycobacteriaceae</taxon>
        <taxon>Mycobacterium</taxon>
        <taxon>Mycobacterium avium complex (MAC)</taxon>
    </lineage>
</organism>
<reference evidence="5 6" key="1">
    <citation type="submission" date="2018-06" db="EMBL/GenBank/DDBJ databases">
        <title>NTM in soil in Japan.</title>
        <authorList>
            <person name="Ohya K."/>
        </authorList>
    </citation>
    <scope>NUCLEOTIDE SEQUENCE [LARGE SCALE GENOMIC DNA]</scope>
    <source>
        <strain evidence="5 6">GF76</strain>
    </source>
</reference>
<dbReference type="AlphaFoldDB" id="A0A329KZG7"/>
<evidence type="ECO:0000313" key="6">
    <source>
        <dbReference type="Proteomes" id="UP000250347"/>
    </source>
</evidence>
<proteinExistence type="predicted"/>
<evidence type="ECO:0000256" key="2">
    <source>
        <dbReference type="ARBA" id="ARBA00022679"/>
    </source>
</evidence>
<sequence>MTAPLRVALIASTRHPIREPFAGGLEAHVCQLTRALASRGHQVSLFAAAGSDPGLECQTLAVRTLDLSETARNDVSMTPAAFMADHHAYLSLMVWLADPGSQEFDVIHNHSLHYLPVAMAPALSTPMLTTVHTPPTPWLESAIGASMGRGSRFAAVSRHTAAAWEKVTGDITAIPNGIDTREWPLGPGGPDLVWFGRITPEKAPHLAIAVAQRACRPLVLAGPISDRRYFAEQVHPQLRGDIRYAGHLEHSRLARLVGHAAAALVTPTWDEPYGLVVAEAMSCGTPVVAFARGGIPEFLSSSSGRLVVAGDVAAMADAISTAIRLPRKQVREHAIRHCSAEAMVTAYTDFYRQMIDESAGRSHDRVLHPPPRFRASGPGHEYLRPDAAPGGGHHLIEHSRAASVFDDHEVTA</sequence>
<evidence type="ECO:0000256" key="1">
    <source>
        <dbReference type="ARBA" id="ARBA00022676"/>
    </source>
</evidence>
<dbReference type="PANTHER" id="PTHR12526">
    <property type="entry name" value="GLYCOSYLTRANSFERASE"/>
    <property type="match status" value="1"/>
</dbReference>
<feature type="domain" description="Glycosyltransferase subfamily 4-like N-terminal" evidence="4">
    <location>
        <begin position="23"/>
        <end position="181"/>
    </location>
</feature>
<evidence type="ECO:0000313" key="5">
    <source>
        <dbReference type="EMBL" id="RAV00340.1"/>
    </source>
</evidence>
<feature type="region of interest" description="Disordered" evidence="3">
    <location>
        <begin position="361"/>
        <end position="394"/>
    </location>
</feature>
<dbReference type="CDD" id="cd03802">
    <property type="entry name" value="GT4_AviGT4-like"/>
    <property type="match status" value="1"/>
</dbReference>
<evidence type="ECO:0000259" key="4">
    <source>
        <dbReference type="Pfam" id="PF13439"/>
    </source>
</evidence>
<keyword evidence="1" id="KW-0328">Glycosyltransferase</keyword>
<dbReference type="Gene3D" id="3.40.50.2000">
    <property type="entry name" value="Glycogen Phosphorylase B"/>
    <property type="match status" value="2"/>
</dbReference>
<dbReference type="EMBL" id="QMEU01000002">
    <property type="protein sequence ID" value="RAV00340.1"/>
    <property type="molecule type" value="Genomic_DNA"/>
</dbReference>
<dbReference type="SUPFAM" id="SSF53756">
    <property type="entry name" value="UDP-Glycosyltransferase/glycogen phosphorylase"/>
    <property type="match status" value="1"/>
</dbReference>
<dbReference type="Pfam" id="PF13439">
    <property type="entry name" value="Glyco_transf_4"/>
    <property type="match status" value="1"/>
</dbReference>
<protein>
    <submittedName>
        <fullName evidence="5">Glycosyltransferase family 4 protein</fullName>
    </submittedName>
</protein>
<dbReference type="Pfam" id="PF13692">
    <property type="entry name" value="Glyco_trans_1_4"/>
    <property type="match status" value="1"/>
</dbReference>